<dbReference type="HOGENOM" id="CLU_052433_0_0_1"/>
<reference evidence="2" key="1">
    <citation type="journal article" date="2013" name="Science">
        <title>The Amborella genome and the evolution of flowering plants.</title>
        <authorList>
            <consortium name="Amborella Genome Project"/>
        </authorList>
    </citation>
    <scope>NUCLEOTIDE SEQUENCE [LARGE SCALE GENOMIC DNA]</scope>
</reference>
<accession>W1NP31</accession>
<evidence type="ECO:0000313" key="2">
    <source>
        <dbReference type="Proteomes" id="UP000017836"/>
    </source>
</evidence>
<dbReference type="AlphaFoldDB" id="W1NP31"/>
<sequence length="446" mass="51372">MVPRKRKAIGLDDLITDYYKEKNKVFERDLARKKSYKGDSDEECDRTGKNKEALLSKFVDECEKQVHEIGTDDEISLWGLQVFGLQKARPSPVQPGPDTCALLQSLSDNELNSLLGMNSEKGLNFLEGLLLNGWLSRFALTSGYLEDSIASWAFYLMLYSTSDALQTSACDLWSTILMSDANDGQPLVRLDWIPSHSHLKEALDIYGFLRDVSLTNYGVSNLELSESEGPPQNIRSWVRFLTACCQARNMKTMFLTHEVEYFLGVVINFFLDRKLLCKSKLLQECLLSVMSFFTDDEWKVSSEKVSDSLACRIPKDMNCLRIIECIPGSNTRSKHLRREIAFRILINCLNVKGKNAEEVLSSLVSIKIREKDCDFSRIYIYLVLTDKWLWSNPLLKEKPVLLEMWMLYLRNCSCQVTSTDWRPYASKVRNKASYLIQIYQRHQKQM</sequence>
<organism evidence="1 2">
    <name type="scientific">Amborella trichopoda</name>
    <dbReference type="NCBI Taxonomy" id="13333"/>
    <lineage>
        <taxon>Eukaryota</taxon>
        <taxon>Viridiplantae</taxon>
        <taxon>Streptophyta</taxon>
        <taxon>Embryophyta</taxon>
        <taxon>Tracheophyta</taxon>
        <taxon>Spermatophyta</taxon>
        <taxon>Magnoliopsida</taxon>
        <taxon>Amborellales</taxon>
        <taxon>Amborellaceae</taxon>
        <taxon>Amborella</taxon>
    </lineage>
</organism>
<dbReference type="Proteomes" id="UP000017836">
    <property type="component" value="Unassembled WGS sequence"/>
</dbReference>
<name>W1NP31_AMBTC</name>
<gene>
    <name evidence="1" type="ORF">AMTR_s00120p00109410</name>
</gene>
<dbReference type="OMA" id="STDWRAY"/>
<dbReference type="PANTHER" id="PTHR37212:SF2">
    <property type="entry name" value="ACTIN PROTEIN 2_3 COMPLEX SUBUNIT-LIKE PROTEIN"/>
    <property type="match status" value="1"/>
</dbReference>
<dbReference type="EMBL" id="KI395590">
    <property type="protein sequence ID" value="ERM98051.1"/>
    <property type="molecule type" value="Genomic_DNA"/>
</dbReference>
<dbReference type="eggNOG" id="ENOG502QQNM">
    <property type="taxonomic scope" value="Eukaryota"/>
</dbReference>
<dbReference type="PANTHER" id="PTHR37212">
    <property type="entry name" value="ACTIN PROTEIN 2/3 COMPLEX SUBUNIT-LIKE PROTEIN"/>
    <property type="match status" value="1"/>
</dbReference>
<evidence type="ECO:0008006" key="3">
    <source>
        <dbReference type="Google" id="ProtNLM"/>
    </source>
</evidence>
<dbReference type="Gramene" id="ERM98051">
    <property type="protein sequence ID" value="ERM98051"/>
    <property type="gene ID" value="AMTR_s00120p00109410"/>
</dbReference>
<proteinExistence type="predicted"/>
<protein>
    <recommendedName>
        <fullName evidence="3">Coiled-coil SMC6 And NSE5 INteracting (CANIN) domain-containing protein</fullName>
    </recommendedName>
</protein>
<evidence type="ECO:0000313" key="1">
    <source>
        <dbReference type="EMBL" id="ERM98051.1"/>
    </source>
</evidence>
<keyword evidence="2" id="KW-1185">Reference proteome</keyword>